<accession>A0A0P8CF21</accession>
<dbReference type="Proteomes" id="UP000050360">
    <property type="component" value="Unassembled WGS sequence"/>
</dbReference>
<protein>
    <submittedName>
        <fullName evidence="1">Uncharacterized protein</fullName>
    </submittedName>
</protein>
<dbReference type="AlphaFoldDB" id="A0A0P8CF21"/>
<proteinExistence type="predicted"/>
<evidence type="ECO:0000313" key="1">
    <source>
        <dbReference type="EMBL" id="KPQ41070.1"/>
    </source>
</evidence>
<name>A0A0P8CF21_9EURY</name>
<comment type="caution">
    <text evidence="1">The sequence shown here is derived from an EMBL/GenBank/DDBJ whole genome shotgun (WGS) entry which is preliminary data.</text>
</comment>
<dbReference type="EMBL" id="LKCM01000448">
    <property type="protein sequence ID" value="KPQ41070.1"/>
    <property type="molecule type" value="Genomic_DNA"/>
</dbReference>
<sequence length="77" mass="8854">MNKMFIHSEISQDDVDAFHADGMNWLNRKAIHTIISRSVYNKLLVYGKGQLNTGIETILELVEKREVIVNIQTQLVI</sequence>
<reference evidence="1 2" key="1">
    <citation type="submission" date="2015-09" db="EMBL/GenBank/DDBJ databases">
        <title>A metagenomics-based metabolic model of nitrate-dependent anaerobic oxidation of methane by Methanoperedens-like archaea.</title>
        <authorList>
            <person name="Arshad A."/>
            <person name="Speth D.R."/>
            <person name="De Graaf R.M."/>
            <person name="Op Den Camp H.J."/>
            <person name="Jetten M.S."/>
            <person name="Welte C.U."/>
        </authorList>
    </citation>
    <scope>NUCLEOTIDE SEQUENCE [LARGE SCALE GENOMIC DNA]</scope>
</reference>
<gene>
    <name evidence="1" type="ORF">MPEBLZ_04384</name>
</gene>
<organism evidence="1 2">
    <name type="scientific">Candidatus Methanoperedens nitratireducens</name>
    <dbReference type="NCBI Taxonomy" id="1392998"/>
    <lineage>
        <taxon>Archaea</taxon>
        <taxon>Methanobacteriati</taxon>
        <taxon>Methanobacteriota</taxon>
        <taxon>Stenosarchaea group</taxon>
        <taxon>Methanomicrobia</taxon>
        <taxon>Methanosarcinales</taxon>
        <taxon>ANME-2 cluster</taxon>
        <taxon>Candidatus Methanoperedentaceae</taxon>
        <taxon>Candidatus Methanoperedens</taxon>
    </lineage>
</organism>
<evidence type="ECO:0000313" key="2">
    <source>
        <dbReference type="Proteomes" id="UP000050360"/>
    </source>
</evidence>